<dbReference type="CDD" id="cd06163">
    <property type="entry name" value="S2P-M50_PDZ_RseP-like"/>
    <property type="match status" value="1"/>
</dbReference>
<feature type="transmembrane region" description="Helical" evidence="11">
    <location>
        <begin position="248"/>
        <end position="270"/>
    </location>
</feature>
<organism evidence="13 14">
    <name type="scientific">Candidatus Harrisonbacteria bacterium RIFCSPLOWO2_02_FULL_41_13b</name>
    <dbReference type="NCBI Taxonomy" id="1798409"/>
    <lineage>
        <taxon>Bacteria</taxon>
        <taxon>Candidatus Harrisoniibacteriota</taxon>
    </lineage>
</organism>
<keyword evidence="4" id="KW-0645">Protease</keyword>
<comment type="subcellular location">
    <subcellularLocation>
        <location evidence="2">Membrane</location>
        <topology evidence="2">Multi-pass membrane protein</topology>
    </subcellularLocation>
</comment>
<keyword evidence="8 11" id="KW-1133">Transmembrane helix</keyword>
<dbReference type="Gene3D" id="2.30.42.10">
    <property type="match status" value="1"/>
</dbReference>
<sequence>MIIVLVIIAISILILVHELGHFLVAKKFGLLVEEFGIGFPPRLFSKKIGETLYSVNLLPFGGFVKIYGENLETDSADLEKNSRAFYNQKSWRRLLVIIAGVVMNFFLGWLVMSVIFMIGAPQSLVITDVVADSPAVLAGFQPGDQLAGFKKSVEFINFIDVNKGKEITLDVIRAGENLSIQVVPRVSSPVGQGALGIAFAEAGLEKMPFFTSLWTGLKASVGIVAMIFVSLFQLLFSLFTEGRILEGFVGPIGIFGVASQAAGLGVVYLMQLIGLISLNLFVLNILPFPALDGGRMFFILLEKIKGKPLSVNFERSANAIGFLVLLFLMIAVTVRDIIKLF</sequence>
<feature type="transmembrane region" description="Helical" evidence="11">
    <location>
        <begin position="213"/>
        <end position="236"/>
    </location>
</feature>
<comment type="caution">
    <text evidence="13">The sequence shown here is derived from an EMBL/GenBank/DDBJ whole genome shotgun (WGS) entry which is preliminary data.</text>
</comment>
<evidence type="ECO:0000256" key="10">
    <source>
        <dbReference type="ARBA" id="ARBA00023136"/>
    </source>
</evidence>
<keyword evidence="10 11" id="KW-0472">Membrane</keyword>
<keyword evidence="5 11" id="KW-0812">Transmembrane</keyword>
<comment type="cofactor">
    <cofactor evidence="1">
        <name>Zn(2+)</name>
        <dbReference type="ChEBI" id="CHEBI:29105"/>
    </cofactor>
</comment>
<dbReference type="GO" id="GO:0016020">
    <property type="term" value="C:membrane"/>
    <property type="evidence" value="ECO:0007669"/>
    <property type="project" value="UniProtKB-SubCell"/>
</dbReference>
<evidence type="ECO:0000313" key="13">
    <source>
        <dbReference type="EMBL" id="OGY67473.1"/>
    </source>
</evidence>
<dbReference type="SUPFAM" id="SSF50156">
    <property type="entry name" value="PDZ domain-like"/>
    <property type="match status" value="1"/>
</dbReference>
<dbReference type="STRING" id="1798409.A3I24_00020"/>
<evidence type="ECO:0000256" key="2">
    <source>
        <dbReference type="ARBA" id="ARBA00004141"/>
    </source>
</evidence>
<accession>A0A1G1ZRV5</accession>
<evidence type="ECO:0000256" key="8">
    <source>
        <dbReference type="ARBA" id="ARBA00022989"/>
    </source>
</evidence>
<dbReference type="Pfam" id="PF02163">
    <property type="entry name" value="Peptidase_M50"/>
    <property type="match status" value="1"/>
</dbReference>
<dbReference type="InterPro" id="IPR008915">
    <property type="entry name" value="Peptidase_M50"/>
</dbReference>
<dbReference type="EMBL" id="MHJL01000021">
    <property type="protein sequence ID" value="OGY67473.1"/>
    <property type="molecule type" value="Genomic_DNA"/>
</dbReference>
<feature type="transmembrane region" description="Helical" evidence="11">
    <location>
        <begin position="276"/>
        <end position="298"/>
    </location>
</feature>
<feature type="transmembrane region" description="Helical" evidence="11">
    <location>
        <begin position="6"/>
        <end position="25"/>
    </location>
</feature>
<reference evidence="13 14" key="1">
    <citation type="journal article" date="2016" name="Nat. Commun.">
        <title>Thousands of microbial genomes shed light on interconnected biogeochemical processes in an aquifer system.</title>
        <authorList>
            <person name="Anantharaman K."/>
            <person name="Brown C.T."/>
            <person name="Hug L.A."/>
            <person name="Sharon I."/>
            <person name="Castelle C.J."/>
            <person name="Probst A.J."/>
            <person name="Thomas B.C."/>
            <person name="Singh A."/>
            <person name="Wilkins M.J."/>
            <person name="Karaoz U."/>
            <person name="Brodie E.L."/>
            <person name="Williams K.H."/>
            <person name="Hubbard S.S."/>
            <person name="Banfield J.F."/>
        </authorList>
    </citation>
    <scope>NUCLEOTIDE SEQUENCE [LARGE SCALE GENOMIC DNA]</scope>
</reference>
<dbReference type="PANTHER" id="PTHR42837:SF2">
    <property type="entry name" value="MEMBRANE METALLOPROTEASE ARASP2, CHLOROPLASTIC-RELATED"/>
    <property type="match status" value="1"/>
</dbReference>
<dbReference type="InterPro" id="IPR004387">
    <property type="entry name" value="Pept_M50_Zn"/>
</dbReference>
<dbReference type="Proteomes" id="UP000177690">
    <property type="component" value="Unassembled WGS sequence"/>
</dbReference>
<evidence type="ECO:0000256" key="1">
    <source>
        <dbReference type="ARBA" id="ARBA00001947"/>
    </source>
</evidence>
<dbReference type="PANTHER" id="PTHR42837">
    <property type="entry name" value="REGULATOR OF SIGMA-E PROTEASE RSEP"/>
    <property type="match status" value="1"/>
</dbReference>
<evidence type="ECO:0000256" key="4">
    <source>
        <dbReference type="ARBA" id="ARBA00022670"/>
    </source>
</evidence>
<dbReference type="GO" id="GO:0006508">
    <property type="term" value="P:proteolysis"/>
    <property type="evidence" value="ECO:0007669"/>
    <property type="project" value="UniProtKB-KW"/>
</dbReference>
<keyword evidence="7" id="KW-0862">Zinc</keyword>
<comment type="similarity">
    <text evidence="3">Belongs to the peptidase M50B family.</text>
</comment>
<evidence type="ECO:0000256" key="7">
    <source>
        <dbReference type="ARBA" id="ARBA00022833"/>
    </source>
</evidence>
<gene>
    <name evidence="13" type="ORF">A3I24_00020</name>
</gene>
<name>A0A1G1ZRV5_9BACT</name>
<proteinExistence type="inferred from homology"/>
<keyword evidence="6" id="KW-0378">Hydrolase</keyword>
<evidence type="ECO:0000256" key="6">
    <source>
        <dbReference type="ARBA" id="ARBA00022801"/>
    </source>
</evidence>
<evidence type="ECO:0000256" key="9">
    <source>
        <dbReference type="ARBA" id="ARBA00023049"/>
    </source>
</evidence>
<dbReference type="InterPro" id="IPR036034">
    <property type="entry name" value="PDZ_sf"/>
</dbReference>
<dbReference type="GO" id="GO:0004222">
    <property type="term" value="F:metalloendopeptidase activity"/>
    <property type="evidence" value="ECO:0007669"/>
    <property type="project" value="InterPro"/>
</dbReference>
<evidence type="ECO:0000313" key="14">
    <source>
        <dbReference type="Proteomes" id="UP000177690"/>
    </source>
</evidence>
<evidence type="ECO:0000256" key="11">
    <source>
        <dbReference type="SAM" id="Phobius"/>
    </source>
</evidence>
<evidence type="ECO:0000256" key="3">
    <source>
        <dbReference type="ARBA" id="ARBA00007931"/>
    </source>
</evidence>
<evidence type="ECO:0000259" key="12">
    <source>
        <dbReference type="Pfam" id="PF02163"/>
    </source>
</evidence>
<feature type="transmembrane region" description="Helical" evidence="11">
    <location>
        <begin position="319"/>
        <end position="338"/>
    </location>
</feature>
<feature type="transmembrane region" description="Helical" evidence="11">
    <location>
        <begin position="94"/>
        <end position="118"/>
    </location>
</feature>
<dbReference type="AlphaFoldDB" id="A0A1G1ZRV5"/>
<feature type="domain" description="Peptidase M50" evidence="12">
    <location>
        <begin position="6"/>
        <end position="328"/>
    </location>
</feature>
<protein>
    <recommendedName>
        <fullName evidence="12">Peptidase M50 domain-containing protein</fullName>
    </recommendedName>
</protein>
<keyword evidence="9" id="KW-0482">Metalloprotease</keyword>
<evidence type="ECO:0000256" key="5">
    <source>
        <dbReference type="ARBA" id="ARBA00022692"/>
    </source>
</evidence>